<dbReference type="PROSITE" id="PS50846">
    <property type="entry name" value="HMA_2"/>
    <property type="match status" value="1"/>
</dbReference>
<keyword evidence="1" id="KW-1133">Transmembrane helix</keyword>
<evidence type="ECO:0000259" key="2">
    <source>
        <dbReference type="PROSITE" id="PS50846"/>
    </source>
</evidence>
<keyword evidence="4" id="KW-1185">Reference proteome</keyword>
<organism evidence="3 4">
    <name type="scientific">Candidatus Thermokryptus mobilis</name>
    <dbReference type="NCBI Taxonomy" id="1643428"/>
    <lineage>
        <taxon>Bacteria</taxon>
        <taxon>Pseudomonadati</taxon>
        <taxon>Candidatus Kryptoniota</taxon>
        <taxon>Candidatus Thermokryptus</taxon>
    </lineage>
</organism>
<dbReference type="Gene3D" id="3.30.70.100">
    <property type="match status" value="1"/>
</dbReference>
<keyword evidence="1" id="KW-0812">Transmembrane</keyword>
<feature type="transmembrane region" description="Helical" evidence="1">
    <location>
        <begin position="89"/>
        <end position="108"/>
    </location>
</feature>
<feature type="transmembrane region" description="Helical" evidence="1">
    <location>
        <begin position="45"/>
        <end position="65"/>
    </location>
</feature>
<dbReference type="EMBL" id="FAOO01000001">
    <property type="protein sequence ID" value="CUU01089.1"/>
    <property type="molecule type" value="Genomic_DNA"/>
</dbReference>
<dbReference type="Pfam" id="PF00403">
    <property type="entry name" value="HMA"/>
    <property type="match status" value="1"/>
</dbReference>
<name>A0A0S4MTL0_9BACT</name>
<dbReference type="CDD" id="cd00371">
    <property type="entry name" value="HMA"/>
    <property type="match status" value="1"/>
</dbReference>
<dbReference type="GO" id="GO:0046872">
    <property type="term" value="F:metal ion binding"/>
    <property type="evidence" value="ECO:0007669"/>
    <property type="project" value="InterPro"/>
</dbReference>
<keyword evidence="1" id="KW-0472">Membrane</keyword>
<dbReference type="STRING" id="1643428.GCA_001442855_00152"/>
<sequence>MKDKISFVLVAISSALIGSICCIGPIVSALIGIGAGASFAKFSSLRIPSMIIAIIALAFGFYVVYFKKHRVLCEDGECKVKTPGKLSKISLWIATILITFLLIFPNIINTSSTNAKLSSETGLSSVVIEVQDMDCEACFIPIKNSLEEKDGIAWFSPDFSKQEIEVKFDQKKIKVSDITYLINESGFKVKNVKQKRDKK</sequence>
<reference evidence="4" key="1">
    <citation type="submission" date="2015-11" db="EMBL/GenBank/DDBJ databases">
        <authorList>
            <person name="Varghese N."/>
        </authorList>
    </citation>
    <scope>NUCLEOTIDE SEQUENCE [LARGE SCALE GENOMIC DNA]</scope>
</reference>
<dbReference type="Proteomes" id="UP000320623">
    <property type="component" value="Unassembled WGS sequence"/>
</dbReference>
<evidence type="ECO:0000256" key="1">
    <source>
        <dbReference type="SAM" id="Phobius"/>
    </source>
</evidence>
<proteinExistence type="predicted"/>
<evidence type="ECO:0000313" key="4">
    <source>
        <dbReference type="Proteomes" id="UP000320623"/>
    </source>
</evidence>
<dbReference type="InterPro" id="IPR006121">
    <property type="entry name" value="HMA_dom"/>
</dbReference>
<dbReference type="SUPFAM" id="SSF55008">
    <property type="entry name" value="HMA, heavy metal-associated domain"/>
    <property type="match status" value="1"/>
</dbReference>
<accession>A0A0S4MTL0</accession>
<protein>
    <submittedName>
        <fullName evidence="3">Copper chaperone CopZ</fullName>
    </submittedName>
</protein>
<dbReference type="RefSeq" id="WP_140943965.1">
    <property type="nucleotide sequence ID" value="NZ_FAOO01000001.1"/>
</dbReference>
<evidence type="ECO:0000313" key="3">
    <source>
        <dbReference type="EMBL" id="CUU01089.1"/>
    </source>
</evidence>
<gene>
    <name evidence="3" type="ORF">JGI1_00162</name>
</gene>
<dbReference type="InterPro" id="IPR036163">
    <property type="entry name" value="HMA_dom_sf"/>
</dbReference>
<dbReference type="Gene3D" id="1.10.287.910">
    <property type="entry name" value="bacterial mercury transporter, merf"/>
    <property type="match status" value="1"/>
</dbReference>
<feature type="domain" description="HMA" evidence="2">
    <location>
        <begin position="124"/>
        <end position="190"/>
    </location>
</feature>
<feature type="transmembrane region" description="Helical" evidence="1">
    <location>
        <begin position="7"/>
        <end position="33"/>
    </location>
</feature>
<dbReference type="OrthoDB" id="1493145at2"/>
<dbReference type="AlphaFoldDB" id="A0A0S4MTL0"/>